<sequence>MAAPGSIDPTKPAKYPIILSDALLGKTSKETYTGVRYNHRPTLSSDAAPSTSRLKKSAKDGSYNLGFDDNGDKYQYNGVRTSEDGNYVLIFDPARKAFVLHRVDSMFHMNLTKTPTDGVESLRKKLPQLEVNVGNSSKQQGKGKDGSAATEKVKPSAPAKGKGKEKAAPKKPAAKKPAPKPMELTLPTAAPTPPTPRKAPSPPPPQPVEEEKKPKRRARSPVESEEEDDSDDGGLILEFPDGNPTSSFSGFPPTNSFSPAFPPFPPTRRFSEFVRGQDEEDIDIDAEGDDEMIEEEEEEEELEDALKLGSPINRPVITEPARFEFETSADAEGDEFDVDDLEAELEKELMMAQNEQAPDSDSSMSEEE</sequence>
<feature type="compositionally biased region" description="Acidic residues" evidence="1">
    <location>
        <begin position="278"/>
        <end position="303"/>
    </location>
</feature>
<dbReference type="EMBL" id="JAULSU010000001">
    <property type="protein sequence ID" value="KAK0633601.1"/>
    <property type="molecule type" value="Genomic_DNA"/>
</dbReference>
<reference evidence="3" key="1">
    <citation type="submission" date="2023-06" db="EMBL/GenBank/DDBJ databases">
        <title>Genome-scale phylogeny and comparative genomics of the fungal order Sordariales.</title>
        <authorList>
            <consortium name="Lawrence Berkeley National Laboratory"/>
            <person name="Hensen N."/>
            <person name="Bonometti L."/>
            <person name="Westerberg I."/>
            <person name="Brannstrom I.O."/>
            <person name="Guillou S."/>
            <person name="Cros-Aarteil S."/>
            <person name="Calhoun S."/>
            <person name="Haridas S."/>
            <person name="Kuo A."/>
            <person name="Mondo S."/>
            <person name="Pangilinan J."/>
            <person name="Riley R."/>
            <person name="Labutti K."/>
            <person name="Andreopoulos B."/>
            <person name="Lipzen A."/>
            <person name="Chen C."/>
            <person name="Yanf M."/>
            <person name="Daum C."/>
            <person name="Ng V."/>
            <person name="Clum A."/>
            <person name="Steindorff A."/>
            <person name="Ohm R."/>
            <person name="Martin F."/>
            <person name="Silar P."/>
            <person name="Natvig D."/>
            <person name="Lalanne C."/>
            <person name="Gautier V."/>
            <person name="Ament-Velasquez S.L."/>
            <person name="Kruys A."/>
            <person name="Hutchinson M.I."/>
            <person name="Powell A.J."/>
            <person name="Barry K."/>
            <person name="Miller A.N."/>
            <person name="Grigoriev I.V."/>
            <person name="Debuchy R."/>
            <person name="Gladieux P."/>
            <person name="Thoren M.H."/>
            <person name="Johannesson H."/>
        </authorList>
    </citation>
    <scope>NUCLEOTIDE SEQUENCE</scope>
    <source>
        <strain evidence="3">CBS 606.72</strain>
    </source>
</reference>
<organism evidence="3 4">
    <name type="scientific">Immersiella caudata</name>
    <dbReference type="NCBI Taxonomy" id="314043"/>
    <lineage>
        <taxon>Eukaryota</taxon>
        <taxon>Fungi</taxon>
        <taxon>Dikarya</taxon>
        <taxon>Ascomycota</taxon>
        <taxon>Pezizomycotina</taxon>
        <taxon>Sordariomycetes</taxon>
        <taxon>Sordariomycetidae</taxon>
        <taxon>Sordariales</taxon>
        <taxon>Lasiosphaeriaceae</taxon>
        <taxon>Immersiella</taxon>
    </lineage>
</organism>
<dbReference type="GO" id="GO:0003746">
    <property type="term" value="F:translation elongation factor activity"/>
    <property type="evidence" value="ECO:0007669"/>
    <property type="project" value="UniProtKB-KW"/>
</dbReference>
<evidence type="ECO:0000313" key="3">
    <source>
        <dbReference type="EMBL" id="KAK0633601.1"/>
    </source>
</evidence>
<keyword evidence="3" id="KW-0648">Protein biosynthesis</keyword>
<evidence type="ECO:0000256" key="1">
    <source>
        <dbReference type="SAM" id="MobiDB-lite"/>
    </source>
</evidence>
<dbReference type="Pfam" id="PF09816">
    <property type="entry name" value="EAF"/>
    <property type="match status" value="1"/>
</dbReference>
<keyword evidence="4" id="KW-1185">Reference proteome</keyword>
<gene>
    <name evidence="3" type="ORF">B0T14DRAFT_75026</name>
</gene>
<dbReference type="InterPro" id="IPR019194">
    <property type="entry name" value="Tscrpt_elong_fac_Eaf_N"/>
</dbReference>
<evidence type="ECO:0000259" key="2">
    <source>
        <dbReference type="Pfam" id="PF09816"/>
    </source>
</evidence>
<comment type="caution">
    <text evidence="3">The sequence shown here is derived from an EMBL/GenBank/DDBJ whole genome shotgun (WGS) entry which is preliminary data.</text>
</comment>
<feature type="region of interest" description="Disordered" evidence="1">
    <location>
        <begin position="128"/>
        <end position="313"/>
    </location>
</feature>
<accession>A0AA39XGK2</accession>
<dbReference type="Proteomes" id="UP001175000">
    <property type="component" value="Unassembled WGS sequence"/>
</dbReference>
<name>A0AA39XGK2_9PEZI</name>
<proteinExistence type="predicted"/>
<protein>
    <submittedName>
        <fullName evidence="3">RNA polymerase II transcription elongation factor-domain-containing protein</fullName>
    </submittedName>
</protein>
<keyword evidence="3" id="KW-0251">Elongation factor</keyword>
<dbReference type="AlphaFoldDB" id="A0AA39XGK2"/>
<evidence type="ECO:0000313" key="4">
    <source>
        <dbReference type="Proteomes" id="UP001175000"/>
    </source>
</evidence>
<feature type="domain" description="Transcription elongation factor Eaf N-terminal" evidence="2">
    <location>
        <begin position="15"/>
        <end position="115"/>
    </location>
</feature>
<feature type="compositionally biased region" description="Acidic residues" evidence="1">
    <location>
        <begin position="223"/>
        <end position="232"/>
    </location>
</feature>
<feature type="compositionally biased region" description="Pro residues" evidence="1">
    <location>
        <begin position="190"/>
        <end position="207"/>
    </location>
</feature>